<gene>
    <name evidence="2" type="ORF">SAMN04489796_1011198</name>
</gene>
<dbReference type="RefSeq" id="WP_092466636.1">
    <property type="nucleotide sequence ID" value="NZ_FNCZ01000001.1"/>
</dbReference>
<dbReference type="SUPFAM" id="SSF53756">
    <property type="entry name" value="UDP-Glycosyltransferase/glycogen phosphorylase"/>
    <property type="match status" value="1"/>
</dbReference>
<dbReference type="OrthoDB" id="9816564at2"/>
<evidence type="ECO:0000259" key="1">
    <source>
        <dbReference type="Pfam" id="PF00534"/>
    </source>
</evidence>
<sequence length="397" mass="45293">MDKTIVYIISPRSASSKTPGRKIGEIIKTWSKKNKVYPVFGGDLKLGVNSNNDLPSSYGNSNVHNQTYRKSLIWISLSELKDIIHTFVTLFFLKKEFNKVNVDLIWERSSRLHWAGLMYAKQRKLPYILEWKDHLIPYKMSLFKWLALFIESKKIKNATCIVVESNVLRVHLSEKYQISKDKILVALNAVEYETFARKDRSQVQFSFNNSEISNKKFVISYLGSFAFYHDSKLLVEAAKILMSKTNDIAIVMVGDGKDRQECFDLAKEHKVLNKNLFFYAPVSKELVPDILSLTDIAVLPGSTDIISPIKVMEYMSSGSVSLVPDYECNREVVKHKTTGYLFKPHNAVALSEAILDIINNPDLRAEIQKGGASYAETFLTWDLTWGLTLDKILKISV</sequence>
<dbReference type="PANTHER" id="PTHR45947:SF3">
    <property type="entry name" value="SULFOQUINOVOSYL TRANSFERASE SQD2"/>
    <property type="match status" value="1"/>
</dbReference>
<dbReference type="PANTHER" id="PTHR45947">
    <property type="entry name" value="SULFOQUINOVOSYL TRANSFERASE SQD2"/>
    <property type="match status" value="1"/>
</dbReference>
<dbReference type="GO" id="GO:0016758">
    <property type="term" value="F:hexosyltransferase activity"/>
    <property type="evidence" value="ECO:0007669"/>
    <property type="project" value="TreeGrafter"/>
</dbReference>
<protein>
    <submittedName>
        <fullName evidence="2">Glycosyltransferase involved in cell wall bisynthesis</fullName>
    </submittedName>
</protein>
<feature type="domain" description="Glycosyl transferase family 1" evidence="1">
    <location>
        <begin position="206"/>
        <end position="371"/>
    </location>
</feature>
<keyword evidence="2" id="KW-0808">Transferase</keyword>
<evidence type="ECO:0000313" key="3">
    <source>
        <dbReference type="Proteomes" id="UP000199492"/>
    </source>
</evidence>
<keyword evidence="3" id="KW-1185">Reference proteome</keyword>
<organism evidence="2 3">
    <name type="scientific">Winogradskyella thalassocola</name>
    <dbReference type="NCBI Taxonomy" id="262004"/>
    <lineage>
        <taxon>Bacteria</taxon>
        <taxon>Pseudomonadati</taxon>
        <taxon>Bacteroidota</taxon>
        <taxon>Flavobacteriia</taxon>
        <taxon>Flavobacteriales</taxon>
        <taxon>Flavobacteriaceae</taxon>
        <taxon>Winogradskyella</taxon>
    </lineage>
</organism>
<dbReference type="Gene3D" id="3.40.50.2000">
    <property type="entry name" value="Glycogen Phosphorylase B"/>
    <property type="match status" value="2"/>
</dbReference>
<dbReference type="AlphaFoldDB" id="A0A1G7Z1H4"/>
<name>A0A1G7Z1H4_9FLAO</name>
<proteinExistence type="predicted"/>
<dbReference type="Proteomes" id="UP000199492">
    <property type="component" value="Unassembled WGS sequence"/>
</dbReference>
<dbReference type="InterPro" id="IPR001296">
    <property type="entry name" value="Glyco_trans_1"/>
</dbReference>
<accession>A0A1G7Z1H4</accession>
<reference evidence="3" key="1">
    <citation type="submission" date="2016-10" db="EMBL/GenBank/DDBJ databases">
        <authorList>
            <person name="Varghese N."/>
            <person name="Submissions S."/>
        </authorList>
    </citation>
    <scope>NUCLEOTIDE SEQUENCE [LARGE SCALE GENOMIC DNA]</scope>
    <source>
        <strain evidence="3">DSM 15363</strain>
    </source>
</reference>
<dbReference type="EMBL" id="FNCZ01000001">
    <property type="protein sequence ID" value="SDH02484.1"/>
    <property type="molecule type" value="Genomic_DNA"/>
</dbReference>
<dbReference type="InterPro" id="IPR050194">
    <property type="entry name" value="Glycosyltransferase_grp1"/>
</dbReference>
<dbReference type="STRING" id="262004.SAMN04489796_1011198"/>
<dbReference type="Pfam" id="PF00534">
    <property type="entry name" value="Glycos_transf_1"/>
    <property type="match status" value="1"/>
</dbReference>
<evidence type="ECO:0000313" key="2">
    <source>
        <dbReference type="EMBL" id="SDH02484.1"/>
    </source>
</evidence>